<name>A0ABD5YQF0_9EURY</name>
<dbReference type="EMBL" id="JBHTAX010000001">
    <property type="protein sequence ID" value="MFC7191574.1"/>
    <property type="molecule type" value="Genomic_DNA"/>
</dbReference>
<feature type="compositionally biased region" description="Low complexity" evidence="1">
    <location>
        <begin position="442"/>
        <end position="457"/>
    </location>
</feature>
<reference evidence="3 4" key="1">
    <citation type="journal article" date="2019" name="Int. J. Syst. Evol. Microbiol.">
        <title>The Global Catalogue of Microorganisms (GCM) 10K type strain sequencing project: providing services to taxonomists for standard genome sequencing and annotation.</title>
        <authorList>
            <consortium name="The Broad Institute Genomics Platform"/>
            <consortium name="The Broad Institute Genome Sequencing Center for Infectious Disease"/>
            <person name="Wu L."/>
            <person name="Ma J."/>
        </authorList>
    </citation>
    <scope>NUCLEOTIDE SEQUENCE [LARGE SCALE GENOMIC DNA]</scope>
    <source>
        <strain evidence="3 4">RDMS1</strain>
    </source>
</reference>
<dbReference type="InterPro" id="IPR006311">
    <property type="entry name" value="TAT_signal"/>
</dbReference>
<dbReference type="InterPro" id="IPR018391">
    <property type="entry name" value="PQQ_b-propeller_rpt"/>
</dbReference>
<organism evidence="3 4">
    <name type="scientific">Halocatena marina</name>
    <dbReference type="NCBI Taxonomy" id="2934937"/>
    <lineage>
        <taxon>Archaea</taxon>
        <taxon>Methanobacteriati</taxon>
        <taxon>Methanobacteriota</taxon>
        <taxon>Stenosarchaea group</taxon>
        <taxon>Halobacteria</taxon>
        <taxon>Halobacteriales</taxon>
        <taxon>Natronomonadaceae</taxon>
        <taxon>Halocatena</taxon>
    </lineage>
</organism>
<protein>
    <submittedName>
        <fullName evidence="3">PQQ-binding-like beta-propeller repeat protein</fullName>
    </submittedName>
</protein>
<dbReference type="RefSeq" id="WP_264555569.1">
    <property type="nucleotide sequence ID" value="NZ_CP109979.1"/>
</dbReference>
<sequence>MTYQRVPISRRSFLSGATAAVAGGVFLGKSNPVRADSDPTGDEQWTQLGGNAASTHSAMTGVGPTGDISIAWDAHKSVHGYSGDSSVGAVVDGTVYASGTGLVALDATDGTELWSFGAEIPDREYPESGITGDIETPAVMDGTVFATVRFGVYDADSSVFHTAIVAVDAESGEKQWRIDVPYGLSFSELTAVDGSLFVNGPDMDGGDGLFLYVLNADDGSVQWRQPIQRTEFGTRPRDYYSAPIVADGLVFVAPPNGVNAYDAASGDLVWDALPYVKDLSVAMVSEETLFVNENSRPGATIIALDTRTGDDQWKTAYGGDIRVAMHTVDTERLYISTSEDDSDVVALDRSTGNERWRTTIPQPTNEEQPRMWIPNRGMIRVGELLYVGGAALQPSDGEILWKKELREVPSGGYSLDAVAGGQMYISDRGLGGGLVVLEGTKTQTTTPTPQPENTEQQGDLNEGTDTSHRTQSDDTTARTDTSHPPQSDNTDQSTADHTEKADTPNHTQSGRTIQQTAETTPQATPTQTGTALNSESSTRATDATTATDGPGFGLVTAIAGVGVGAWRYLTTD</sequence>
<dbReference type="PANTHER" id="PTHR34512:SF30">
    <property type="entry name" value="OUTER MEMBRANE PROTEIN ASSEMBLY FACTOR BAMB"/>
    <property type="match status" value="1"/>
</dbReference>
<feature type="compositionally biased region" description="Basic and acidic residues" evidence="1">
    <location>
        <begin position="465"/>
        <end position="481"/>
    </location>
</feature>
<comment type="caution">
    <text evidence="3">The sequence shown here is derived from an EMBL/GenBank/DDBJ whole genome shotgun (WGS) entry which is preliminary data.</text>
</comment>
<evidence type="ECO:0000313" key="4">
    <source>
        <dbReference type="Proteomes" id="UP001596417"/>
    </source>
</evidence>
<evidence type="ECO:0000259" key="2">
    <source>
        <dbReference type="Pfam" id="PF13360"/>
    </source>
</evidence>
<dbReference type="Gene3D" id="2.130.10.10">
    <property type="entry name" value="YVTN repeat-like/Quinoprotein amine dehydrogenase"/>
    <property type="match status" value="1"/>
</dbReference>
<feature type="compositionally biased region" description="Low complexity" evidence="1">
    <location>
        <begin position="512"/>
        <end position="531"/>
    </location>
</feature>
<feature type="compositionally biased region" description="Polar residues" evidence="1">
    <location>
        <begin position="482"/>
        <end position="493"/>
    </location>
</feature>
<dbReference type="PROSITE" id="PS51318">
    <property type="entry name" value="TAT"/>
    <property type="match status" value="1"/>
</dbReference>
<feature type="domain" description="Pyrrolo-quinoline quinone repeat" evidence="2">
    <location>
        <begin position="33"/>
        <end position="315"/>
    </location>
</feature>
<evidence type="ECO:0000313" key="3">
    <source>
        <dbReference type="EMBL" id="MFC7191574.1"/>
    </source>
</evidence>
<evidence type="ECO:0000256" key="1">
    <source>
        <dbReference type="SAM" id="MobiDB-lite"/>
    </source>
</evidence>
<feature type="compositionally biased region" description="Basic and acidic residues" evidence="1">
    <location>
        <begin position="494"/>
        <end position="503"/>
    </location>
</feature>
<accession>A0ABD5YQF0</accession>
<gene>
    <name evidence="3" type="ORF">ACFQL7_18425</name>
</gene>
<feature type="region of interest" description="Disordered" evidence="1">
    <location>
        <begin position="442"/>
        <end position="551"/>
    </location>
</feature>
<dbReference type="SMART" id="SM00564">
    <property type="entry name" value="PQQ"/>
    <property type="match status" value="6"/>
</dbReference>
<proteinExistence type="predicted"/>
<dbReference type="InterPro" id="IPR015943">
    <property type="entry name" value="WD40/YVTN_repeat-like_dom_sf"/>
</dbReference>
<dbReference type="NCBIfam" id="TIGR01409">
    <property type="entry name" value="TAT_signal_seq"/>
    <property type="match status" value="1"/>
</dbReference>
<feature type="compositionally biased region" description="Low complexity" evidence="1">
    <location>
        <begin position="538"/>
        <end position="548"/>
    </location>
</feature>
<dbReference type="Proteomes" id="UP001596417">
    <property type="component" value="Unassembled WGS sequence"/>
</dbReference>
<dbReference type="Gene3D" id="2.40.10.480">
    <property type="match status" value="2"/>
</dbReference>
<dbReference type="GeneID" id="76201321"/>
<keyword evidence="4" id="KW-1185">Reference proteome</keyword>
<dbReference type="Pfam" id="PF13360">
    <property type="entry name" value="PQQ_2"/>
    <property type="match status" value="1"/>
</dbReference>
<dbReference type="InterPro" id="IPR019546">
    <property type="entry name" value="TAT_signal_bac_arc"/>
</dbReference>
<dbReference type="InterPro" id="IPR011047">
    <property type="entry name" value="Quinoprotein_ADH-like_sf"/>
</dbReference>
<dbReference type="PANTHER" id="PTHR34512">
    <property type="entry name" value="CELL SURFACE PROTEIN"/>
    <property type="match status" value="1"/>
</dbReference>
<dbReference type="AlphaFoldDB" id="A0ABD5YQF0"/>
<dbReference type="SUPFAM" id="SSF50998">
    <property type="entry name" value="Quinoprotein alcohol dehydrogenase-like"/>
    <property type="match status" value="1"/>
</dbReference>
<dbReference type="InterPro" id="IPR002372">
    <property type="entry name" value="PQQ_rpt_dom"/>
</dbReference>